<evidence type="ECO:0000313" key="3">
    <source>
        <dbReference type="Proteomes" id="UP001152622"/>
    </source>
</evidence>
<dbReference type="EMBL" id="JAINUF010000007">
    <property type="protein sequence ID" value="KAJ8354266.1"/>
    <property type="molecule type" value="Genomic_DNA"/>
</dbReference>
<reference evidence="2" key="1">
    <citation type="journal article" date="2023" name="Science">
        <title>Genome structures resolve the early diversification of teleost fishes.</title>
        <authorList>
            <person name="Parey E."/>
            <person name="Louis A."/>
            <person name="Montfort J."/>
            <person name="Bouchez O."/>
            <person name="Roques C."/>
            <person name="Iampietro C."/>
            <person name="Lluch J."/>
            <person name="Castinel A."/>
            <person name="Donnadieu C."/>
            <person name="Desvignes T."/>
            <person name="Floi Bucao C."/>
            <person name="Jouanno E."/>
            <person name="Wen M."/>
            <person name="Mejri S."/>
            <person name="Dirks R."/>
            <person name="Jansen H."/>
            <person name="Henkel C."/>
            <person name="Chen W.J."/>
            <person name="Zahm M."/>
            <person name="Cabau C."/>
            <person name="Klopp C."/>
            <person name="Thompson A.W."/>
            <person name="Robinson-Rechavi M."/>
            <person name="Braasch I."/>
            <person name="Lecointre G."/>
            <person name="Bobe J."/>
            <person name="Postlethwait J.H."/>
            <person name="Berthelot C."/>
            <person name="Roest Crollius H."/>
            <person name="Guiguen Y."/>
        </authorList>
    </citation>
    <scope>NUCLEOTIDE SEQUENCE</scope>
    <source>
        <strain evidence="2">WJC10195</strain>
    </source>
</reference>
<dbReference type="AlphaFoldDB" id="A0A9Q1FA91"/>
<protein>
    <submittedName>
        <fullName evidence="2">Uncharacterized protein</fullName>
    </submittedName>
</protein>
<feature type="region of interest" description="Disordered" evidence="1">
    <location>
        <begin position="101"/>
        <end position="134"/>
    </location>
</feature>
<proteinExistence type="predicted"/>
<evidence type="ECO:0000256" key="1">
    <source>
        <dbReference type="SAM" id="MobiDB-lite"/>
    </source>
</evidence>
<keyword evidence="3" id="KW-1185">Reference proteome</keyword>
<name>A0A9Q1FA91_SYNKA</name>
<dbReference type="Proteomes" id="UP001152622">
    <property type="component" value="Chromosome 7"/>
</dbReference>
<comment type="caution">
    <text evidence="2">The sequence shown here is derived from an EMBL/GenBank/DDBJ whole genome shotgun (WGS) entry which is preliminary data.</text>
</comment>
<evidence type="ECO:0000313" key="2">
    <source>
        <dbReference type="EMBL" id="KAJ8354266.1"/>
    </source>
</evidence>
<sequence length="134" mass="14160">MKWPVAQDAMKEQEAAVVVATGESPWHWGYLSAGALCGRFLFLTARFSGLGQASGGHTGGSGPLEGFGIVLMARLTRSRLCEKFARSGAWSPELAVSGPITGEAITPSRHYGNASRKDSRCPAGRSSLPAQRVI</sequence>
<accession>A0A9Q1FA91</accession>
<organism evidence="2 3">
    <name type="scientific">Synaphobranchus kaupii</name>
    <name type="common">Kaup's arrowtooth eel</name>
    <dbReference type="NCBI Taxonomy" id="118154"/>
    <lineage>
        <taxon>Eukaryota</taxon>
        <taxon>Metazoa</taxon>
        <taxon>Chordata</taxon>
        <taxon>Craniata</taxon>
        <taxon>Vertebrata</taxon>
        <taxon>Euteleostomi</taxon>
        <taxon>Actinopterygii</taxon>
        <taxon>Neopterygii</taxon>
        <taxon>Teleostei</taxon>
        <taxon>Anguilliformes</taxon>
        <taxon>Synaphobranchidae</taxon>
        <taxon>Synaphobranchus</taxon>
    </lineage>
</organism>
<gene>
    <name evidence="2" type="ORF">SKAU_G00218330</name>
</gene>